<name>A0ABP9EJ02_9PSEU</name>
<keyword evidence="4" id="KW-1185">Reference proteome</keyword>
<evidence type="ECO:0000256" key="1">
    <source>
        <dbReference type="SAM" id="MobiDB-lite"/>
    </source>
</evidence>
<dbReference type="InterPro" id="IPR011042">
    <property type="entry name" value="6-blade_b-propeller_TolB-like"/>
</dbReference>
<feature type="compositionally biased region" description="Basic and acidic residues" evidence="1">
    <location>
        <begin position="309"/>
        <end position="320"/>
    </location>
</feature>
<organism evidence="3 4">
    <name type="scientific">Actinomycetospora straminea</name>
    <dbReference type="NCBI Taxonomy" id="663607"/>
    <lineage>
        <taxon>Bacteria</taxon>
        <taxon>Bacillati</taxon>
        <taxon>Actinomycetota</taxon>
        <taxon>Actinomycetes</taxon>
        <taxon>Pseudonocardiales</taxon>
        <taxon>Pseudonocardiaceae</taxon>
        <taxon>Actinomycetospora</taxon>
    </lineage>
</organism>
<dbReference type="EMBL" id="BAABHQ010000008">
    <property type="protein sequence ID" value="GAA4878963.1"/>
    <property type="molecule type" value="Genomic_DNA"/>
</dbReference>
<feature type="compositionally biased region" description="Basic and acidic residues" evidence="1">
    <location>
        <begin position="283"/>
        <end position="296"/>
    </location>
</feature>
<accession>A0ABP9EJ02</accession>
<comment type="caution">
    <text evidence="3">The sequence shown here is derived from an EMBL/GenBank/DDBJ whole genome shotgun (WGS) entry which is preliminary data.</text>
</comment>
<evidence type="ECO:0000313" key="4">
    <source>
        <dbReference type="Proteomes" id="UP001500457"/>
    </source>
</evidence>
<dbReference type="InterPro" id="IPR013658">
    <property type="entry name" value="SGL"/>
</dbReference>
<protein>
    <submittedName>
        <fullName evidence="3">SMP-30/gluconolactonase/LRE family protein</fullName>
    </submittedName>
</protein>
<dbReference type="InterPro" id="IPR005511">
    <property type="entry name" value="SMP-30"/>
</dbReference>
<reference evidence="4" key="1">
    <citation type="journal article" date="2019" name="Int. J. Syst. Evol. Microbiol.">
        <title>The Global Catalogue of Microorganisms (GCM) 10K type strain sequencing project: providing services to taxonomists for standard genome sequencing and annotation.</title>
        <authorList>
            <consortium name="The Broad Institute Genomics Platform"/>
            <consortium name="The Broad Institute Genome Sequencing Center for Infectious Disease"/>
            <person name="Wu L."/>
            <person name="Ma J."/>
        </authorList>
    </citation>
    <scope>NUCLEOTIDE SEQUENCE [LARGE SCALE GENOMIC DNA]</scope>
    <source>
        <strain evidence="4">JCM 17983</strain>
    </source>
</reference>
<proteinExistence type="predicted"/>
<dbReference type="Pfam" id="PF08450">
    <property type="entry name" value="SGL"/>
    <property type="match status" value="1"/>
</dbReference>
<sequence>MTPRVLAAGIGFTEGPLLTSDGRLLVVAMTRGLVVEIDLDGGVVGTTEVGGGPNGLAEGPDGTVWVAQNGGSLRSSRSARSARAGLQQVVGDDVRDVCVPGARAPNDLAVGPDGRIWFTDPGLPGDTGRLCALDPTDHVTTTVLDDLTFPNGLAFGPGGDVLHLADTDHGTVTRHRWVDDRLVADGRSADLPAGGPDGLALDADGRLYVAAPAADAVFVFAPDGRPDGVIDFPEPTFPTNLCFAGPALDLLVVTAAKGGRVLVVDRGIRTPGLAPAAGARTATRQDRQVLGARERSPGMSLGATTCTDTHGEPGLRDVPDGRAVASRRS</sequence>
<feature type="region of interest" description="Disordered" evidence="1">
    <location>
        <begin position="279"/>
        <end position="329"/>
    </location>
</feature>
<evidence type="ECO:0000259" key="2">
    <source>
        <dbReference type="Pfam" id="PF08450"/>
    </source>
</evidence>
<evidence type="ECO:0000313" key="3">
    <source>
        <dbReference type="EMBL" id="GAA4878963.1"/>
    </source>
</evidence>
<dbReference type="InterPro" id="IPR051262">
    <property type="entry name" value="SMP-30/CGR1_Lactonase"/>
</dbReference>
<dbReference type="PANTHER" id="PTHR47572">
    <property type="entry name" value="LIPOPROTEIN-RELATED"/>
    <property type="match status" value="1"/>
</dbReference>
<gene>
    <name evidence="3" type="ORF">GCM10023203_31920</name>
</gene>
<dbReference type="SUPFAM" id="SSF63829">
    <property type="entry name" value="Calcium-dependent phosphotriesterase"/>
    <property type="match status" value="1"/>
</dbReference>
<dbReference type="RefSeq" id="WP_274232345.1">
    <property type="nucleotide sequence ID" value="NZ_BAABHQ010000008.1"/>
</dbReference>
<dbReference type="Gene3D" id="2.120.10.30">
    <property type="entry name" value="TolB, C-terminal domain"/>
    <property type="match status" value="1"/>
</dbReference>
<dbReference type="PRINTS" id="PR01790">
    <property type="entry name" value="SMP30FAMILY"/>
</dbReference>
<dbReference type="Proteomes" id="UP001500457">
    <property type="component" value="Unassembled WGS sequence"/>
</dbReference>
<feature type="domain" description="SMP-30/Gluconolactonase/LRE-like region" evidence="2">
    <location>
        <begin position="12"/>
        <end position="256"/>
    </location>
</feature>
<dbReference type="PANTHER" id="PTHR47572:SF5">
    <property type="entry name" value="BLR2277 PROTEIN"/>
    <property type="match status" value="1"/>
</dbReference>